<protein>
    <recommendedName>
        <fullName evidence="6">DUF86 domain-containing protein</fullName>
    </recommendedName>
</protein>
<comment type="similarity">
    <text evidence="4">Belongs to the HepT RNase toxin family.</text>
</comment>
<dbReference type="GO" id="GO:0110001">
    <property type="term" value="C:toxin-antitoxin complex"/>
    <property type="evidence" value="ECO:0007669"/>
    <property type="project" value="InterPro"/>
</dbReference>
<name>A0AAT9GQT2_9CREN</name>
<dbReference type="GO" id="GO:0004540">
    <property type="term" value="F:RNA nuclease activity"/>
    <property type="evidence" value="ECO:0007669"/>
    <property type="project" value="InterPro"/>
</dbReference>
<dbReference type="Pfam" id="PF01934">
    <property type="entry name" value="HepT-like"/>
    <property type="match status" value="1"/>
</dbReference>
<gene>
    <name evidence="5" type="ORF">SJAV_09400</name>
</gene>
<evidence type="ECO:0000256" key="1">
    <source>
        <dbReference type="ARBA" id="ARBA00022649"/>
    </source>
</evidence>
<organism evidence="5">
    <name type="scientific">Sulfurisphaera javensis</name>
    <dbReference type="NCBI Taxonomy" id="2049879"/>
    <lineage>
        <taxon>Archaea</taxon>
        <taxon>Thermoproteota</taxon>
        <taxon>Thermoprotei</taxon>
        <taxon>Sulfolobales</taxon>
        <taxon>Sulfolobaceae</taxon>
        <taxon>Sulfurisphaera</taxon>
    </lineage>
</organism>
<accession>A0AAT9GQT2</accession>
<evidence type="ECO:0000313" key="5">
    <source>
        <dbReference type="EMBL" id="BFH72996.1"/>
    </source>
</evidence>
<dbReference type="Gene3D" id="1.20.120.580">
    <property type="entry name" value="bsu32300-like"/>
    <property type="match status" value="1"/>
</dbReference>
<proteinExistence type="inferred from homology"/>
<dbReference type="InterPro" id="IPR037038">
    <property type="entry name" value="HepT-like_sf"/>
</dbReference>
<dbReference type="GO" id="GO:0016787">
    <property type="term" value="F:hydrolase activity"/>
    <property type="evidence" value="ECO:0007669"/>
    <property type="project" value="UniProtKB-KW"/>
</dbReference>
<dbReference type="SUPFAM" id="SSF81593">
    <property type="entry name" value="Nucleotidyltransferase substrate binding subunit/domain"/>
    <property type="match status" value="1"/>
</dbReference>
<dbReference type="EMBL" id="AP031322">
    <property type="protein sequence ID" value="BFH72996.1"/>
    <property type="molecule type" value="Genomic_DNA"/>
</dbReference>
<reference evidence="5" key="1">
    <citation type="submission" date="2024-03" db="EMBL/GenBank/DDBJ databases">
        <title>Complete genome sequence of Sulfurisphaera javensis strain KD-1.</title>
        <authorList>
            <person name="Sakai H."/>
            <person name="Nur N."/>
            <person name="Suwanto A."/>
            <person name="Kurosawa N."/>
        </authorList>
    </citation>
    <scope>NUCLEOTIDE SEQUENCE</scope>
    <source>
        <strain evidence="5">KD-1</strain>
    </source>
</reference>
<dbReference type="AlphaFoldDB" id="A0AAT9GQT2"/>
<keyword evidence="3" id="KW-0378">Hydrolase</keyword>
<sequence>MGITTDSYKESVRKLFELGLINEEEYKFLNSVISFRNIVVHAYAVVERRVIEKIMKERSYRKILEIAEKLREKAKEYWDP</sequence>
<evidence type="ECO:0008006" key="6">
    <source>
        <dbReference type="Google" id="ProtNLM"/>
    </source>
</evidence>
<keyword evidence="1" id="KW-1277">Toxin-antitoxin system</keyword>
<dbReference type="KEGG" id="sjv:SJAV_09400"/>
<keyword evidence="2" id="KW-0540">Nuclease</keyword>
<evidence type="ECO:0000256" key="4">
    <source>
        <dbReference type="ARBA" id="ARBA00024207"/>
    </source>
</evidence>
<dbReference type="InterPro" id="IPR008201">
    <property type="entry name" value="HepT-like"/>
</dbReference>
<evidence type="ECO:0000256" key="2">
    <source>
        <dbReference type="ARBA" id="ARBA00022722"/>
    </source>
</evidence>
<evidence type="ECO:0000256" key="3">
    <source>
        <dbReference type="ARBA" id="ARBA00022801"/>
    </source>
</evidence>